<sequence length="94" mass="10736">MVADTGKTLHADTLKPVNLPEPIAVDEDSAGGPRVVTLGRKLPVAVIDDVWRIDDEWWRARALSRMYYAVILVNGRRLTIFKDLVDGKWYHQTY</sequence>
<protein>
    <submittedName>
        <fullName evidence="1">Uncharacterized protein</fullName>
    </submittedName>
</protein>
<evidence type="ECO:0000313" key="1">
    <source>
        <dbReference type="EMBL" id="APV43932.1"/>
    </source>
</evidence>
<reference evidence="2" key="1">
    <citation type="submission" date="2016-11" db="EMBL/GenBank/DDBJ databases">
        <title>Dehalogenimonas formicexedens sp. nov., a chlorinated alkane respiring bacterium isolated from contaminated groundwater.</title>
        <authorList>
            <person name="Key T.A."/>
            <person name="Bowman K.S."/>
            <person name="Lee I."/>
            <person name="Chun J."/>
            <person name="Albuquerque L."/>
            <person name="da Costa M.S."/>
            <person name="Rainey F.A."/>
            <person name="Moe W.M."/>
        </authorList>
    </citation>
    <scope>NUCLEOTIDE SEQUENCE [LARGE SCALE GENOMIC DNA]</scope>
    <source>
        <strain evidence="2">NSZ-14</strain>
    </source>
</reference>
<dbReference type="Proteomes" id="UP000185934">
    <property type="component" value="Chromosome"/>
</dbReference>
<evidence type="ECO:0000313" key="2">
    <source>
        <dbReference type="Proteomes" id="UP000185934"/>
    </source>
</evidence>
<dbReference type="KEGG" id="dfo:Dform_00577"/>
<dbReference type="EMBL" id="CP018258">
    <property type="protein sequence ID" value="APV43932.1"/>
    <property type="molecule type" value="Genomic_DNA"/>
</dbReference>
<accession>A0A1P8F6G2</accession>
<dbReference type="AlphaFoldDB" id="A0A1P8F6G2"/>
<dbReference type="RefSeq" id="WP_076003678.1">
    <property type="nucleotide sequence ID" value="NZ_CP018258.1"/>
</dbReference>
<proteinExistence type="predicted"/>
<keyword evidence="2" id="KW-1185">Reference proteome</keyword>
<name>A0A1P8F6G2_9CHLR</name>
<organism evidence="1 2">
    <name type="scientific">Dehalogenimonas formicexedens</name>
    <dbReference type="NCBI Taxonomy" id="1839801"/>
    <lineage>
        <taxon>Bacteria</taxon>
        <taxon>Bacillati</taxon>
        <taxon>Chloroflexota</taxon>
        <taxon>Dehalococcoidia</taxon>
        <taxon>Dehalococcoidales</taxon>
        <taxon>Dehalococcoidaceae</taxon>
        <taxon>Dehalogenimonas</taxon>
    </lineage>
</organism>
<dbReference type="STRING" id="1839801.Dform_00577"/>
<gene>
    <name evidence="1" type="ORF">Dform_00577</name>
</gene>